<feature type="transmembrane region" description="Helical" evidence="7">
    <location>
        <begin position="123"/>
        <end position="145"/>
    </location>
</feature>
<protein>
    <submittedName>
        <fullName evidence="8">Sodium:solute symporter family protein</fullName>
    </submittedName>
</protein>
<feature type="transmembrane region" description="Helical" evidence="7">
    <location>
        <begin position="247"/>
        <end position="268"/>
    </location>
</feature>
<feature type="transmembrane region" description="Helical" evidence="7">
    <location>
        <begin position="436"/>
        <end position="458"/>
    </location>
</feature>
<keyword evidence="9" id="KW-1185">Reference proteome</keyword>
<dbReference type="EMBL" id="CP093313">
    <property type="protein sequence ID" value="UWZ82383.1"/>
    <property type="molecule type" value="Genomic_DNA"/>
</dbReference>
<comment type="subcellular location">
    <subcellularLocation>
        <location evidence="1">Membrane</location>
        <topology evidence="1">Multi-pass membrane protein</topology>
    </subcellularLocation>
</comment>
<organism evidence="8 9">
    <name type="scientific">Occallatibacter riparius</name>
    <dbReference type="NCBI Taxonomy" id="1002689"/>
    <lineage>
        <taxon>Bacteria</taxon>
        <taxon>Pseudomonadati</taxon>
        <taxon>Acidobacteriota</taxon>
        <taxon>Terriglobia</taxon>
        <taxon>Terriglobales</taxon>
        <taxon>Acidobacteriaceae</taxon>
        <taxon>Occallatibacter</taxon>
    </lineage>
</organism>
<evidence type="ECO:0000256" key="6">
    <source>
        <dbReference type="RuleBase" id="RU362091"/>
    </source>
</evidence>
<evidence type="ECO:0000256" key="3">
    <source>
        <dbReference type="ARBA" id="ARBA00022692"/>
    </source>
</evidence>
<dbReference type="Pfam" id="PF00474">
    <property type="entry name" value="SSF"/>
    <property type="match status" value="2"/>
</dbReference>
<dbReference type="InterPro" id="IPR001734">
    <property type="entry name" value="Na/solute_symporter"/>
</dbReference>
<feature type="transmembrane region" description="Helical" evidence="7">
    <location>
        <begin position="593"/>
        <end position="609"/>
    </location>
</feature>
<evidence type="ECO:0000256" key="5">
    <source>
        <dbReference type="ARBA" id="ARBA00023136"/>
    </source>
</evidence>
<dbReference type="RefSeq" id="WP_260791567.1">
    <property type="nucleotide sequence ID" value="NZ_CP093313.1"/>
</dbReference>
<evidence type="ECO:0000256" key="4">
    <source>
        <dbReference type="ARBA" id="ARBA00022989"/>
    </source>
</evidence>
<feature type="transmembrane region" description="Helical" evidence="7">
    <location>
        <begin position="388"/>
        <end position="415"/>
    </location>
</feature>
<feature type="transmembrane region" description="Helical" evidence="7">
    <location>
        <begin position="540"/>
        <end position="560"/>
    </location>
</feature>
<dbReference type="KEGG" id="orp:MOP44_17610"/>
<evidence type="ECO:0000313" key="9">
    <source>
        <dbReference type="Proteomes" id="UP001059380"/>
    </source>
</evidence>
<keyword evidence="3 7" id="KW-0812">Transmembrane</keyword>
<evidence type="ECO:0000313" key="8">
    <source>
        <dbReference type="EMBL" id="UWZ82383.1"/>
    </source>
</evidence>
<dbReference type="CDD" id="cd11478">
    <property type="entry name" value="SLC5sbd_u2"/>
    <property type="match status" value="1"/>
</dbReference>
<evidence type="ECO:0000256" key="1">
    <source>
        <dbReference type="ARBA" id="ARBA00004141"/>
    </source>
</evidence>
<dbReference type="GO" id="GO:0005886">
    <property type="term" value="C:plasma membrane"/>
    <property type="evidence" value="ECO:0007669"/>
    <property type="project" value="TreeGrafter"/>
</dbReference>
<evidence type="ECO:0000256" key="7">
    <source>
        <dbReference type="SAM" id="Phobius"/>
    </source>
</evidence>
<feature type="transmembrane region" description="Helical" evidence="7">
    <location>
        <begin position="81"/>
        <end position="102"/>
    </location>
</feature>
<feature type="transmembrane region" description="Helical" evidence="7">
    <location>
        <begin position="289"/>
        <end position="314"/>
    </location>
</feature>
<feature type="transmembrane region" description="Helical" evidence="7">
    <location>
        <begin position="464"/>
        <end position="485"/>
    </location>
</feature>
<evidence type="ECO:0000256" key="2">
    <source>
        <dbReference type="ARBA" id="ARBA00006434"/>
    </source>
</evidence>
<dbReference type="PANTHER" id="PTHR11819">
    <property type="entry name" value="SOLUTE CARRIER FAMILY 5"/>
    <property type="match status" value="1"/>
</dbReference>
<reference evidence="8" key="1">
    <citation type="submission" date="2021-04" db="EMBL/GenBank/DDBJ databases">
        <title>Phylogenetic analysis of Acidobacteriaceae.</title>
        <authorList>
            <person name="Qiu L."/>
            <person name="Zhang Q."/>
        </authorList>
    </citation>
    <scope>NUCLEOTIDE SEQUENCE</scope>
    <source>
        <strain evidence="8">DSM 25168</strain>
    </source>
</reference>
<proteinExistence type="inferred from homology"/>
<dbReference type="InterPro" id="IPR038377">
    <property type="entry name" value="Na/Glc_symporter_sf"/>
</dbReference>
<sequence>MTDAHLHSVDWLIMILYFVFVLGIGFALKRYMKTSKDFFQAGRALPAWICGLAFISANLGAQEVIGMGASGAKYGLETAHFYGIGAIPAMIFVGIFMMPFYYGSKARSVPEFLRLRFDEKTRALNACSFAVMTVFSSGISMYAMARLIQALHVFDSLFNSLGLPPGGIFTFAIILSAIIVLCYIFLGGLTSAIYNEVLQFFLIIAGFLPLVLIGLKNIGGWSGLKAALPVEYMHQWRGVLHPSTNPMGIDIIGIGMGLGFVLGAGYWCTDFLVIQTAMASHNMDSARRVPLIAAVPKMLFPFLVILPGLIAIAIPTPHSTTTVTRAADGTITHEIQVVSPQVEQGKGIVPAKINPVTGQPMLDASGKPLLDYDMATPNMLLHYFPTGILGLGLTALLASFMSGMAGNVTAFNTVFTYDLYQSYIHKGASDRHYLKVGRWATVGGILLSIATAYAAISFNNIMDTLQLVFSFVNAPLFATFLLGMFSKRTTGHGAFTGLIFGTGAAVIHHGLTLPIEAHVGIHGGWLHVIHTYPSDMAMNFYGAIWAFSANFIVTVIVSRFSPPKPESELVGLVHSLTPKPETSHLVWWKRPEALAVAILLGAIALNIFFA</sequence>
<dbReference type="Gene3D" id="1.20.1730.10">
    <property type="entry name" value="Sodium/glucose cotransporter"/>
    <property type="match status" value="1"/>
</dbReference>
<feature type="transmembrane region" description="Helical" evidence="7">
    <location>
        <begin position="44"/>
        <end position="61"/>
    </location>
</feature>
<feature type="transmembrane region" description="Helical" evidence="7">
    <location>
        <begin position="198"/>
        <end position="215"/>
    </location>
</feature>
<dbReference type="PANTHER" id="PTHR11819:SF195">
    <property type="entry name" value="SODIUM_GLUCOSE COTRANSPORTER 4"/>
    <property type="match status" value="1"/>
</dbReference>
<dbReference type="GO" id="GO:0005412">
    <property type="term" value="F:D-glucose:sodium symporter activity"/>
    <property type="evidence" value="ECO:0007669"/>
    <property type="project" value="TreeGrafter"/>
</dbReference>
<comment type="similarity">
    <text evidence="2 6">Belongs to the sodium:solute symporter (SSF) (TC 2.A.21) family.</text>
</comment>
<accession>A0A9J7BI46</accession>
<dbReference type="Proteomes" id="UP001059380">
    <property type="component" value="Chromosome"/>
</dbReference>
<feature type="transmembrane region" description="Helical" evidence="7">
    <location>
        <begin position="12"/>
        <end position="32"/>
    </location>
</feature>
<dbReference type="AlphaFoldDB" id="A0A9J7BI46"/>
<dbReference type="PROSITE" id="PS50283">
    <property type="entry name" value="NA_SOLUT_SYMP_3"/>
    <property type="match status" value="1"/>
</dbReference>
<dbReference type="NCBIfam" id="TIGR00813">
    <property type="entry name" value="sss"/>
    <property type="match status" value="1"/>
</dbReference>
<name>A0A9J7BI46_9BACT</name>
<gene>
    <name evidence="8" type="ORF">MOP44_17610</name>
</gene>
<keyword evidence="5 7" id="KW-0472">Membrane</keyword>
<feature type="transmembrane region" description="Helical" evidence="7">
    <location>
        <begin position="165"/>
        <end position="186"/>
    </location>
</feature>
<keyword evidence="4 7" id="KW-1133">Transmembrane helix</keyword>